<gene>
    <name evidence="1" type="ORF">PHA72_27170</name>
</gene>
<geneLocation type="plasmid" evidence="1 2">
    <name>unnamed2</name>
</geneLocation>
<accession>A0AAX3LIS0</accession>
<keyword evidence="1" id="KW-0614">Plasmid</keyword>
<name>A0AAX3LIS0_9ENTR</name>
<evidence type="ECO:0000313" key="1">
    <source>
        <dbReference type="EMBL" id="WCE16208.1"/>
    </source>
</evidence>
<dbReference type="EMBL" id="CP116349">
    <property type="protein sequence ID" value="WCE16208.1"/>
    <property type="molecule type" value="Genomic_DNA"/>
</dbReference>
<dbReference type="Proteomes" id="UP001210538">
    <property type="component" value="Plasmid unnamed2"/>
</dbReference>
<organism evidence="1 2">
    <name type="scientific">Enterobacter ludwigii</name>
    <dbReference type="NCBI Taxonomy" id="299767"/>
    <lineage>
        <taxon>Bacteria</taxon>
        <taxon>Pseudomonadati</taxon>
        <taxon>Pseudomonadota</taxon>
        <taxon>Gammaproteobacteria</taxon>
        <taxon>Enterobacterales</taxon>
        <taxon>Enterobacteriaceae</taxon>
        <taxon>Enterobacter</taxon>
        <taxon>Enterobacter cloacae complex</taxon>
    </lineage>
</organism>
<protein>
    <submittedName>
        <fullName evidence="1">Uncharacterized protein</fullName>
    </submittedName>
</protein>
<sequence length="92" mass="10381">MCQVTSHFWFAAENFRFFVCTKKPPFQGGFFVSDNYFLLRRIYILPGQTGSSAQKRWHSVSCSCAAMPKNDGVISSPDAQLVEELQSNLPVN</sequence>
<proteinExistence type="predicted"/>
<dbReference type="RefSeq" id="WP_271661531.1">
    <property type="nucleotide sequence ID" value="NZ_CP116349.1"/>
</dbReference>
<reference evidence="1 2" key="1">
    <citation type="submission" date="2023-01" db="EMBL/GenBank/DDBJ databases">
        <title>Genome sequence resource and annotation of Enterobacter ludwigii, an economically important pathogen of seedling wilt with strawberry.</title>
        <authorList>
            <person name="Xie Y."/>
        </authorList>
    </citation>
    <scope>NUCLEOTIDE SEQUENCE [LARGE SCALE GENOMIC DNA]</scope>
    <source>
        <strain evidence="1 2">CM-TZ4</strain>
        <plasmid evidence="1 2">unnamed2</plasmid>
    </source>
</reference>
<dbReference type="AlphaFoldDB" id="A0AAX3LIS0"/>
<keyword evidence="2" id="KW-1185">Reference proteome</keyword>
<evidence type="ECO:0000313" key="2">
    <source>
        <dbReference type="Proteomes" id="UP001210538"/>
    </source>
</evidence>